<dbReference type="SUPFAM" id="SSF56349">
    <property type="entry name" value="DNA breaking-rejoining enzymes"/>
    <property type="match status" value="1"/>
</dbReference>
<dbReference type="GO" id="GO:0006310">
    <property type="term" value="P:DNA recombination"/>
    <property type="evidence" value="ECO:0007669"/>
    <property type="project" value="UniProtKB-KW"/>
</dbReference>
<dbReference type="InterPro" id="IPR050090">
    <property type="entry name" value="Tyrosine_recombinase_XerCD"/>
</dbReference>
<proteinExistence type="predicted"/>
<dbReference type="Pfam" id="PF00589">
    <property type="entry name" value="Phage_integrase"/>
    <property type="match status" value="1"/>
</dbReference>
<dbReference type="GO" id="GO:0003677">
    <property type="term" value="F:DNA binding"/>
    <property type="evidence" value="ECO:0007669"/>
    <property type="project" value="InterPro"/>
</dbReference>
<feature type="domain" description="Tyr recombinase" evidence="2">
    <location>
        <begin position="124"/>
        <end position="308"/>
    </location>
</feature>
<comment type="caution">
    <text evidence="3">The sequence shown here is derived from an EMBL/GenBank/DDBJ whole genome shotgun (WGS) entry which is preliminary data.</text>
</comment>
<dbReference type="Proteomes" id="UP000632766">
    <property type="component" value="Unassembled WGS sequence"/>
</dbReference>
<keyword evidence="1" id="KW-0233">DNA recombination</keyword>
<organism evidence="3 4">
    <name type="scientific">Amazonocrinis nigriterrae CENA67</name>
    <dbReference type="NCBI Taxonomy" id="2794033"/>
    <lineage>
        <taxon>Bacteria</taxon>
        <taxon>Bacillati</taxon>
        <taxon>Cyanobacteriota</taxon>
        <taxon>Cyanophyceae</taxon>
        <taxon>Nostocales</taxon>
        <taxon>Nostocaceae</taxon>
        <taxon>Amazonocrinis</taxon>
        <taxon>Amazonocrinis nigriterrae</taxon>
    </lineage>
</organism>
<dbReference type="Gene3D" id="1.10.443.10">
    <property type="entry name" value="Intergrase catalytic core"/>
    <property type="match status" value="1"/>
</dbReference>
<dbReference type="GO" id="GO:0015074">
    <property type="term" value="P:DNA integration"/>
    <property type="evidence" value="ECO:0007669"/>
    <property type="project" value="InterPro"/>
</dbReference>
<dbReference type="EMBL" id="JAECZC010000076">
    <property type="protein sequence ID" value="MBH8565923.1"/>
    <property type="molecule type" value="Genomic_DNA"/>
</dbReference>
<dbReference type="PANTHER" id="PTHR30349:SF81">
    <property type="entry name" value="TYROSINE RECOMBINASE XERC"/>
    <property type="match status" value="1"/>
</dbReference>
<dbReference type="PROSITE" id="PS51898">
    <property type="entry name" value="TYR_RECOMBINASE"/>
    <property type="match status" value="1"/>
</dbReference>
<dbReference type="InterPro" id="IPR013762">
    <property type="entry name" value="Integrase-like_cat_sf"/>
</dbReference>
<dbReference type="InterPro" id="IPR011010">
    <property type="entry name" value="DNA_brk_join_enz"/>
</dbReference>
<evidence type="ECO:0000313" key="3">
    <source>
        <dbReference type="EMBL" id="MBH8565923.1"/>
    </source>
</evidence>
<evidence type="ECO:0000259" key="2">
    <source>
        <dbReference type="PROSITE" id="PS51898"/>
    </source>
</evidence>
<gene>
    <name evidence="3" type="ORF">I8748_27780</name>
</gene>
<protein>
    <submittedName>
        <fullName evidence="3">Phage integrase family protein</fullName>
    </submittedName>
</protein>
<evidence type="ECO:0000313" key="4">
    <source>
        <dbReference type="Proteomes" id="UP000632766"/>
    </source>
</evidence>
<name>A0A8J7HYT1_9NOST</name>
<reference evidence="3 4" key="1">
    <citation type="journal article" date="2021" name="Int. J. Syst. Evol. Microbiol.">
        <title>Amazonocrinis nigriterrae gen. nov., sp. nov., Atlanticothrix silvestris gen. nov., sp. nov. and Dendronalium phyllosphericum gen. nov., sp. nov., nostocacean cyanobacteria from Brazilian environments.</title>
        <authorList>
            <person name="Alvarenga D.O."/>
            <person name="Andreote A.P.D."/>
            <person name="Branco L.H.Z."/>
            <person name="Delbaje E."/>
            <person name="Cruz R.B."/>
            <person name="Varani A.M."/>
            <person name="Fiore M.F."/>
        </authorList>
    </citation>
    <scope>NUCLEOTIDE SEQUENCE [LARGE SCALE GENOMIC DNA]</scope>
    <source>
        <strain evidence="3 4">CENA67</strain>
    </source>
</reference>
<keyword evidence="4" id="KW-1185">Reference proteome</keyword>
<evidence type="ECO:0000256" key="1">
    <source>
        <dbReference type="ARBA" id="ARBA00023172"/>
    </source>
</evidence>
<accession>A0A8J7HYT1</accession>
<sequence length="320" mass="35485">MPQNTVTSLILTTPPPLTEHPALVYLGSLSPGSEPTMKRSLNLVAELLTNGQADYLTLDWAALRYKHTAAVRAALVKNYEPATVNRVLCALRRVLKEALRLELMSAADYARAVDIASVKARKELRGRALSQDEIDSLMKACFEDYTPAGYRDAALIAILRGAGLRRSEVIKLDLRDFKSENGEIKVRGGKGRVDRTLYLSPSAAASVNEWIEIRNKAAGPLLCQVNKSGRVVQQRLTPQAVLFILQRRGEQANVESFSPHDFRRTFASDLIDADVDIPTVQMMLGHATPAQAIRYDRRGEERKRRAGAVLQVLERVRAVS</sequence>
<dbReference type="AlphaFoldDB" id="A0A8J7HYT1"/>
<dbReference type="RefSeq" id="WP_198127706.1">
    <property type="nucleotide sequence ID" value="NZ_JAECZC010000076.1"/>
</dbReference>
<dbReference type="InterPro" id="IPR002104">
    <property type="entry name" value="Integrase_catalytic"/>
</dbReference>
<dbReference type="PANTHER" id="PTHR30349">
    <property type="entry name" value="PHAGE INTEGRASE-RELATED"/>
    <property type="match status" value="1"/>
</dbReference>